<accession>A0A066WPZ5</accession>
<gene>
    <name evidence="3" type="ORF">K437DRAFT_271867</name>
</gene>
<dbReference type="AlphaFoldDB" id="A0A066WPZ5"/>
<dbReference type="RefSeq" id="XP_013245918.1">
    <property type="nucleotide sequence ID" value="XM_013390464.1"/>
</dbReference>
<dbReference type="OrthoDB" id="275227at2759"/>
<dbReference type="SUPFAM" id="SSF46609">
    <property type="entry name" value="Fe,Mn superoxide dismutase (SOD), N-terminal domain"/>
    <property type="match status" value="1"/>
</dbReference>
<organism evidence="3 4">
    <name type="scientific">Tilletiaria anomala (strain ATCC 24038 / CBS 436.72 / UBC 951)</name>
    <dbReference type="NCBI Taxonomy" id="1037660"/>
    <lineage>
        <taxon>Eukaryota</taxon>
        <taxon>Fungi</taxon>
        <taxon>Dikarya</taxon>
        <taxon>Basidiomycota</taxon>
        <taxon>Ustilaginomycotina</taxon>
        <taxon>Exobasidiomycetes</taxon>
        <taxon>Georgefischeriales</taxon>
        <taxon>Tilletiariaceae</taxon>
        <taxon>Tilletiaria</taxon>
    </lineage>
</organism>
<dbReference type="PANTHER" id="PTHR42769:SF3">
    <property type="entry name" value="SUPEROXIDE DISMUTASE [FE] 2, CHLOROPLASTIC"/>
    <property type="match status" value="1"/>
</dbReference>
<dbReference type="InterPro" id="IPR036314">
    <property type="entry name" value="SOD_C_sf"/>
</dbReference>
<dbReference type="SUPFAM" id="SSF54719">
    <property type="entry name" value="Fe,Mn superoxide dismutase (SOD), C-terminal domain"/>
    <property type="match status" value="1"/>
</dbReference>
<feature type="domain" description="Manganese/iron superoxide dismutase C-terminal" evidence="2">
    <location>
        <begin position="173"/>
        <end position="230"/>
    </location>
</feature>
<dbReference type="Proteomes" id="UP000027361">
    <property type="component" value="Unassembled WGS sequence"/>
</dbReference>
<protein>
    <submittedName>
        <fullName evidence="3">Manganese and iron superoxide dismutase</fullName>
    </submittedName>
</protein>
<dbReference type="GO" id="GO:0046872">
    <property type="term" value="F:metal ion binding"/>
    <property type="evidence" value="ECO:0007669"/>
    <property type="project" value="InterPro"/>
</dbReference>
<evidence type="ECO:0000313" key="4">
    <source>
        <dbReference type="Proteomes" id="UP000027361"/>
    </source>
</evidence>
<dbReference type="FunCoup" id="A0A066WPZ5">
    <property type="interactions" value="23"/>
</dbReference>
<dbReference type="Gene3D" id="3.55.40.20">
    <property type="entry name" value="Iron/manganese superoxide dismutase, C-terminal domain"/>
    <property type="match status" value="1"/>
</dbReference>
<evidence type="ECO:0000259" key="2">
    <source>
        <dbReference type="Pfam" id="PF02777"/>
    </source>
</evidence>
<dbReference type="Pfam" id="PF02777">
    <property type="entry name" value="Sod_Fe_C"/>
    <property type="match status" value="2"/>
</dbReference>
<dbReference type="OMA" id="MTAREPN"/>
<comment type="caution">
    <text evidence="3">The sequence shown here is derived from an EMBL/GenBank/DDBJ whole genome shotgun (WGS) entry which is preliminary data.</text>
</comment>
<dbReference type="GeneID" id="25266303"/>
<dbReference type="EMBL" id="JMSN01000004">
    <property type="protein sequence ID" value="KDN53079.1"/>
    <property type="molecule type" value="Genomic_DNA"/>
</dbReference>
<feature type="region of interest" description="Disordered" evidence="1">
    <location>
        <begin position="246"/>
        <end position="281"/>
    </location>
</feature>
<dbReference type="STRING" id="1037660.A0A066WPZ5"/>
<dbReference type="PANTHER" id="PTHR42769">
    <property type="entry name" value="SUPEROXIDE DISMUTASE"/>
    <property type="match status" value="1"/>
</dbReference>
<dbReference type="InParanoid" id="A0A066WPZ5"/>
<reference evidence="3 4" key="1">
    <citation type="submission" date="2014-05" db="EMBL/GenBank/DDBJ databases">
        <title>Draft genome sequence of a rare smut relative, Tilletiaria anomala UBC 951.</title>
        <authorList>
            <consortium name="DOE Joint Genome Institute"/>
            <person name="Toome M."/>
            <person name="Kuo A."/>
            <person name="Henrissat B."/>
            <person name="Lipzen A."/>
            <person name="Tritt A."/>
            <person name="Yoshinaga Y."/>
            <person name="Zane M."/>
            <person name="Barry K."/>
            <person name="Grigoriev I.V."/>
            <person name="Spatafora J.W."/>
            <person name="Aimea M.C."/>
        </authorList>
    </citation>
    <scope>NUCLEOTIDE SEQUENCE [LARGE SCALE GENOMIC DNA]</scope>
    <source>
        <strain evidence="3 4">UBC 951</strain>
    </source>
</reference>
<evidence type="ECO:0000256" key="1">
    <source>
        <dbReference type="SAM" id="MobiDB-lite"/>
    </source>
</evidence>
<dbReference type="InterPro" id="IPR019832">
    <property type="entry name" value="Mn/Fe_SOD_C"/>
</dbReference>
<name>A0A066WPZ5_TILAU</name>
<dbReference type="HOGENOM" id="CLU_057349_2_0_1"/>
<feature type="domain" description="Manganese/iron superoxide dismutase C-terminal" evidence="2">
    <location>
        <begin position="308"/>
        <end position="354"/>
    </location>
</feature>
<evidence type="ECO:0000313" key="3">
    <source>
        <dbReference type="EMBL" id="KDN53079.1"/>
    </source>
</evidence>
<feature type="compositionally biased region" description="Low complexity" evidence="1">
    <location>
        <begin position="254"/>
        <end position="280"/>
    </location>
</feature>
<dbReference type="InterPro" id="IPR036324">
    <property type="entry name" value="Mn/Fe_SOD_N_sf"/>
</dbReference>
<dbReference type="GO" id="GO:0004784">
    <property type="term" value="F:superoxide dismutase activity"/>
    <property type="evidence" value="ECO:0007669"/>
    <property type="project" value="InterPro"/>
</dbReference>
<keyword evidence="4" id="KW-1185">Reference proteome</keyword>
<sequence length="363" mass="39008">MSCIASTSRQQLVGLASRSAKRGVAGWSRDFSSAAVAAPASTSHSSLGSSCLRCSPTQASTPHTWGSRRSLHSLPPLPQAIADEQTGCKPFLGPVALQLIGNVWHGGLLQRLNDEVRGTSFETSSVVDTVIATSQDRSLILAFNFASQALNNAFFLSNLRPANPSKPSPLPPKSLLSRIEQDFDSLPAFKSAFSAAAMGMVSSGWVWLVRDQTGRLGIVPTFGAGTVLVQDRLQMGSADFQASIEESVRRANSKNEASAESASQSIQHPQPSSPSTPQSSFVPITGASSISLKLNKTDLRTDGAREKSKIGEQLTPLLCVSVHEHSWLPDYGIWGKEPYLMNFWECVDWEKVGKAYDVYAGNK</sequence>
<proteinExistence type="predicted"/>